<dbReference type="EMBL" id="VUOA01000036">
    <property type="protein sequence ID" value="KAA2235307.1"/>
    <property type="molecule type" value="Genomic_DNA"/>
</dbReference>
<evidence type="ECO:0000256" key="1">
    <source>
        <dbReference type="SAM" id="Phobius"/>
    </source>
</evidence>
<sequence>MTPPSVPFDAWILAAVDPVLIAVAVLLGWKADQAAKIFIAAIAALVASILVGWLVTSIGLPWPAPVGRDYPTLLNVRAIAALVWAGAAFGARRLKRV</sequence>
<keyword evidence="1" id="KW-0472">Membrane</keyword>
<name>A0A5B2VAS8_9HYPH</name>
<gene>
    <name evidence="2" type="ORF">F0L46_20025</name>
</gene>
<accession>A0A5B2VAS8</accession>
<dbReference type="RefSeq" id="WP_149820868.1">
    <property type="nucleotide sequence ID" value="NZ_VUOA01000036.1"/>
</dbReference>
<dbReference type="Proteomes" id="UP000323142">
    <property type="component" value="Unassembled WGS sequence"/>
</dbReference>
<evidence type="ECO:0000313" key="2">
    <source>
        <dbReference type="EMBL" id="KAA2235307.1"/>
    </source>
</evidence>
<protein>
    <submittedName>
        <fullName evidence="2">Uncharacterized protein</fullName>
    </submittedName>
</protein>
<feature type="transmembrane region" description="Helical" evidence="1">
    <location>
        <begin position="37"/>
        <end position="60"/>
    </location>
</feature>
<proteinExistence type="predicted"/>
<comment type="caution">
    <text evidence="2">The sequence shown here is derived from an EMBL/GenBank/DDBJ whole genome shotgun (WGS) entry which is preliminary data.</text>
</comment>
<keyword evidence="3" id="KW-1185">Reference proteome</keyword>
<keyword evidence="1" id="KW-1133">Transmembrane helix</keyword>
<dbReference type="OrthoDB" id="8002339at2"/>
<reference evidence="2 3" key="1">
    <citation type="submission" date="2019-09" db="EMBL/GenBank/DDBJ databases">
        <title>Salinarimonas rosea gen. nov., sp. nov., a new member of the a-2 subgroup of the Proteobacteria.</title>
        <authorList>
            <person name="Liu J."/>
        </authorList>
    </citation>
    <scope>NUCLEOTIDE SEQUENCE [LARGE SCALE GENOMIC DNA]</scope>
    <source>
        <strain evidence="2 3">BN140002</strain>
    </source>
</reference>
<keyword evidence="1" id="KW-0812">Transmembrane</keyword>
<evidence type="ECO:0000313" key="3">
    <source>
        <dbReference type="Proteomes" id="UP000323142"/>
    </source>
</evidence>
<reference evidence="2 3" key="2">
    <citation type="submission" date="2019-09" db="EMBL/GenBank/DDBJ databases">
        <authorList>
            <person name="Jin C."/>
        </authorList>
    </citation>
    <scope>NUCLEOTIDE SEQUENCE [LARGE SCALE GENOMIC DNA]</scope>
    <source>
        <strain evidence="2 3">BN140002</strain>
    </source>
</reference>
<dbReference type="AlphaFoldDB" id="A0A5B2VAS8"/>
<feature type="transmembrane region" description="Helical" evidence="1">
    <location>
        <begin position="12"/>
        <end position="30"/>
    </location>
</feature>
<organism evidence="2 3">
    <name type="scientific">Salinarimonas soli</name>
    <dbReference type="NCBI Taxonomy" id="1638099"/>
    <lineage>
        <taxon>Bacteria</taxon>
        <taxon>Pseudomonadati</taxon>
        <taxon>Pseudomonadota</taxon>
        <taxon>Alphaproteobacteria</taxon>
        <taxon>Hyphomicrobiales</taxon>
        <taxon>Salinarimonadaceae</taxon>
        <taxon>Salinarimonas</taxon>
    </lineage>
</organism>
<feature type="transmembrane region" description="Helical" evidence="1">
    <location>
        <begin position="72"/>
        <end position="91"/>
    </location>
</feature>